<dbReference type="OrthoDB" id="8882959at2"/>
<dbReference type="AlphaFoldDB" id="A0A3A4BL13"/>
<sequence length="315" mass="32935">MTFLAPARLALLLLPALLLAVYVLAQARRGRYAVRFTNLALLDKVAPLRPGWRRHAPAAAFLLMMMLFVTGFARPAADLRVPREQATVMVAVDVSNSMEATDVAPDRFTAARRAAGAFVAELPERFNVGLVAFSGSASVVVAPTTDRRAVQAGLDRLTLGPGTAIGEGVLASLQAVSAFGAQYGDAAPPARIVLLSDGSNTSGRPIEEAARRAAATGVPVSAIAYGTPGGEILSQGRAIPVPADGPALESLAQATGGRFYEAATGEELNRVYEDIGSSVGYRTERQEIWPWFTAAGLACACAAAAASLVWFSRLP</sequence>
<dbReference type="InterPro" id="IPR050768">
    <property type="entry name" value="UPF0353/GerABKA_families"/>
</dbReference>
<dbReference type="Pfam" id="PF13519">
    <property type="entry name" value="VWA_2"/>
    <property type="match status" value="1"/>
</dbReference>
<dbReference type="EMBL" id="QZEY01000001">
    <property type="protein sequence ID" value="RJL36054.1"/>
    <property type="molecule type" value="Genomic_DNA"/>
</dbReference>
<evidence type="ECO:0000313" key="7">
    <source>
        <dbReference type="EMBL" id="RJL36054.1"/>
    </source>
</evidence>
<gene>
    <name evidence="7" type="ORF">D5H75_04660</name>
</gene>
<dbReference type="Proteomes" id="UP000265768">
    <property type="component" value="Unassembled WGS sequence"/>
</dbReference>
<dbReference type="RefSeq" id="WP_119925028.1">
    <property type="nucleotide sequence ID" value="NZ_QZEY01000001.1"/>
</dbReference>
<evidence type="ECO:0000256" key="1">
    <source>
        <dbReference type="ARBA" id="ARBA00022475"/>
    </source>
</evidence>
<dbReference type="PANTHER" id="PTHR22550">
    <property type="entry name" value="SPORE GERMINATION PROTEIN"/>
    <property type="match status" value="1"/>
</dbReference>
<reference evidence="7 8" key="1">
    <citation type="submission" date="2018-09" db="EMBL/GenBank/DDBJ databases">
        <title>YIM 75507 draft genome.</title>
        <authorList>
            <person name="Tang S."/>
            <person name="Feng Y."/>
        </authorList>
    </citation>
    <scope>NUCLEOTIDE SEQUENCE [LARGE SCALE GENOMIC DNA]</scope>
    <source>
        <strain evidence="7 8">YIM 75507</strain>
    </source>
</reference>
<proteinExistence type="predicted"/>
<dbReference type="InterPro" id="IPR036465">
    <property type="entry name" value="vWFA_dom_sf"/>
</dbReference>
<evidence type="ECO:0000256" key="4">
    <source>
        <dbReference type="ARBA" id="ARBA00023136"/>
    </source>
</evidence>
<keyword evidence="1" id="KW-1003">Cell membrane</keyword>
<accession>A0A3A4BL13</accession>
<dbReference type="SUPFAM" id="SSF53300">
    <property type="entry name" value="vWA-like"/>
    <property type="match status" value="1"/>
</dbReference>
<keyword evidence="2 5" id="KW-0812">Transmembrane</keyword>
<evidence type="ECO:0000256" key="3">
    <source>
        <dbReference type="ARBA" id="ARBA00022989"/>
    </source>
</evidence>
<evidence type="ECO:0000256" key="5">
    <source>
        <dbReference type="SAM" id="Phobius"/>
    </source>
</evidence>
<comment type="caution">
    <text evidence="7">The sequence shown here is derived from an EMBL/GenBank/DDBJ whole genome shotgun (WGS) entry which is preliminary data.</text>
</comment>
<feature type="transmembrane region" description="Helical" evidence="5">
    <location>
        <begin position="288"/>
        <end position="311"/>
    </location>
</feature>
<name>A0A3A4BL13_9ACTN</name>
<keyword evidence="4 5" id="KW-0472">Membrane</keyword>
<feature type="domain" description="VWFA" evidence="6">
    <location>
        <begin position="87"/>
        <end position="275"/>
    </location>
</feature>
<dbReference type="SMART" id="SM00327">
    <property type="entry name" value="VWA"/>
    <property type="match status" value="1"/>
</dbReference>
<organism evidence="7 8">
    <name type="scientific">Bailinhaonella thermotolerans</name>
    <dbReference type="NCBI Taxonomy" id="1070861"/>
    <lineage>
        <taxon>Bacteria</taxon>
        <taxon>Bacillati</taxon>
        <taxon>Actinomycetota</taxon>
        <taxon>Actinomycetes</taxon>
        <taxon>Streptosporangiales</taxon>
        <taxon>Streptosporangiaceae</taxon>
        <taxon>Bailinhaonella</taxon>
    </lineage>
</organism>
<keyword evidence="8" id="KW-1185">Reference proteome</keyword>
<evidence type="ECO:0000259" key="6">
    <source>
        <dbReference type="PROSITE" id="PS50234"/>
    </source>
</evidence>
<evidence type="ECO:0000256" key="2">
    <source>
        <dbReference type="ARBA" id="ARBA00022692"/>
    </source>
</evidence>
<keyword evidence="3 5" id="KW-1133">Transmembrane helix</keyword>
<dbReference type="InterPro" id="IPR002035">
    <property type="entry name" value="VWF_A"/>
</dbReference>
<evidence type="ECO:0000313" key="8">
    <source>
        <dbReference type="Proteomes" id="UP000265768"/>
    </source>
</evidence>
<dbReference type="PROSITE" id="PS50234">
    <property type="entry name" value="VWFA"/>
    <property type="match status" value="1"/>
</dbReference>
<protein>
    <submittedName>
        <fullName evidence="7">VWA domain-containing protein</fullName>
    </submittedName>
</protein>
<dbReference type="PANTHER" id="PTHR22550:SF5">
    <property type="entry name" value="LEUCINE ZIPPER PROTEIN 4"/>
    <property type="match status" value="1"/>
</dbReference>
<dbReference type="Gene3D" id="3.40.50.410">
    <property type="entry name" value="von Willebrand factor, type A domain"/>
    <property type="match status" value="1"/>
</dbReference>